<accession>A0A8S2URY5</accession>
<feature type="compositionally biased region" description="Basic and acidic residues" evidence="6">
    <location>
        <begin position="194"/>
        <end position="213"/>
    </location>
</feature>
<reference evidence="7" key="1">
    <citation type="submission" date="2021-02" db="EMBL/GenBank/DDBJ databases">
        <authorList>
            <person name="Nowell W R."/>
        </authorList>
    </citation>
    <scope>NUCLEOTIDE SEQUENCE</scope>
</reference>
<proteinExistence type="inferred from homology"/>
<name>A0A8S2URY5_9BILA</name>
<dbReference type="Proteomes" id="UP000681720">
    <property type="component" value="Unassembled WGS sequence"/>
</dbReference>
<dbReference type="Gene3D" id="3.50.7.10">
    <property type="entry name" value="GroEL"/>
    <property type="match status" value="1"/>
</dbReference>
<evidence type="ECO:0000313" key="7">
    <source>
        <dbReference type="EMBL" id="CAF4359869.1"/>
    </source>
</evidence>
<feature type="compositionally biased region" description="Polar residues" evidence="6">
    <location>
        <begin position="182"/>
        <end position="191"/>
    </location>
</feature>
<keyword evidence="4 5" id="KW-0143">Chaperone</keyword>
<dbReference type="InterPro" id="IPR027413">
    <property type="entry name" value="GROEL-like_equatorial_sf"/>
</dbReference>
<dbReference type="Gene3D" id="1.10.560.10">
    <property type="entry name" value="GroEL-like equatorial domain"/>
    <property type="match status" value="1"/>
</dbReference>
<evidence type="ECO:0000256" key="2">
    <source>
        <dbReference type="ARBA" id="ARBA00022741"/>
    </source>
</evidence>
<dbReference type="Gene3D" id="3.30.260.10">
    <property type="entry name" value="TCP-1-like chaperonin intermediate domain"/>
    <property type="match status" value="1"/>
</dbReference>
<dbReference type="InterPro" id="IPR027409">
    <property type="entry name" value="GroEL-like_apical_dom_sf"/>
</dbReference>
<dbReference type="EMBL" id="CAJOBJ010047928">
    <property type="protein sequence ID" value="CAF4359869.1"/>
    <property type="molecule type" value="Genomic_DNA"/>
</dbReference>
<keyword evidence="3 5" id="KW-0067">ATP-binding</keyword>
<dbReference type="Pfam" id="PF00118">
    <property type="entry name" value="Cpn60_TCP1"/>
    <property type="match status" value="1"/>
</dbReference>
<dbReference type="InterPro" id="IPR002423">
    <property type="entry name" value="Cpn60/GroEL/TCP-1"/>
</dbReference>
<dbReference type="GO" id="GO:0005524">
    <property type="term" value="F:ATP binding"/>
    <property type="evidence" value="ECO:0007669"/>
    <property type="project" value="UniProtKB-KW"/>
</dbReference>
<keyword evidence="2 5" id="KW-0547">Nucleotide-binding</keyword>
<comment type="caution">
    <text evidence="7">The sequence shown here is derived from an EMBL/GenBank/DDBJ whole genome shotgun (WGS) entry which is preliminary data.</text>
</comment>
<dbReference type="InterPro" id="IPR027410">
    <property type="entry name" value="TCP-1-like_intermed_sf"/>
</dbReference>
<evidence type="ECO:0000256" key="4">
    <source>
        <dbReference type="ARBA" id="ARBA00023186"/>
    </source>
</evidence>
<protein>
    <submittedName>
        <fullName evidence="7">Uncharacterized protein</fullName>
    </submittedName>
</protein>
<evidence type="ECO:0000256" key="6">
    <source>
        <dbReference type="SAM" id="MobiDB-lite"/>
    </source>
</evidence>
<evidence type="ECO:0000256" key="5">
    <source>
        <dbReference type="RuleBase" id="RU004187"/>
    </source>
</evidence>
<dbReference type="AlphaFoldDB" id="A0A8S2URY5"/>
<evidence type="ECO:0000256" key="1">
    <source>
        <dbReference type="ARBA" id="ARBA00008020"/>
    </source>
</evidence>
<organism evidence="7 8">
    <name type="scientific">Rotaria magnacalcarata</name>
    <dbReference type="NCBI Taxonomy" id="392030"/>
    <lineage>
        <taxon>Eukaryota</taxon>
        <taxon>Metazoa</taxon>
        <taxon>Spiralia</taxon>
        <taxon>Gnathifera</taxon>
        <taxon>Rotifera</taxon>
        <taxon>Eurotatoria</taxon>
        <taxon>Bdelloidea</taxon>
        <taxon>Philodinida</taxon>
        <taxon>Philodinidae</taxon>
        <taxon>Rotaria</taxon>
    </lineage>
</organism>
<feature type="region of interest" description="Disordered" evidence="6">
    <location>
        <begin position="182"/>
        <end position="213"/>
    </location>
</feature>
<dbReference type="GO" id="GO:0140662">
    <property type="term" value="F:ATP-dependent protein folding chaperone"/>
    <property type="evidence" value="ECO:0007669"/>
    <property type="project" value="InterPro"/>
</dbReference>
<gene>
    <name evidence="7" type="ORF">GIL414_LOCUS28354</name>
</gene>
<evidence type="ECO:0000313" key="8">
    <source>
        <dbReference type="Proteomes" id="UP000681720"/>
    </source>
</evidence>
<dbReference type="SUPFAM" id="SSF48592">
    <property type="entry name" value="GroEL equatorial domain-like"/>
    <property type="match status" value="1"/>
</dbReference>
<dbReference type="PRINTS" id="PR00304">
    <property type="entry name" value="TCOMPLEXTCP1"/>
</dbReference>
<sequence>YYTFFDQCRNPKACTIILRGANKDVLNEIERNFHDAMNVTRNVMLEPRLTPGGGAVEMALSRALDAMSSSEGTSGTANDEFFKGVEKYPYKAVSRALEIIPRTLIQNCGGNVVKQLTTLRAKHHQEPGQFTWGIDGEAGQIVDMNVFGIWEPIAVKMQTIKTAIETAILLLRIDDIVSGTKKASTLTESTGQGDGKKKKDDDENKPSDESNKD</sequence>
<dbReference type="PANTHER" id="PTHR11353">
    <property type="entry name" value="CHAPERONIN"/>
    <property type="match status" value="1"/>
</dbReference>
<dbReference type="InterPro" id="IPR017998">
    <property type="entry name" value="Chaperone_TCP-1"/>
</dbReference>
<feature type="non-terminal residue" evidence="7">
    <location>
        <position position="1"/>
    </location>
</feature>
<comment type="similarity">
    <text evidence="1 5">Belongs to the TCP-1 chaperonin family.</text>
</comment>
<evidence type="ECO:0000256" key="3">
    <source>
        <dbReference type="ARBA" id="ARBA00022840"/>
    </source>
</evidence>